<accession>A0ABM6Q6H9</accession>
<keyword evidence="3" id="KW-1185">Reference proteome</keyword>
<keyword evidence="1" id="KW-0472">Membrane</keyword>
<evidence type="ECO:0000313" key="2">
    <source>
        <dbReference type="EMBL" id="AUG52149.1"/>
    </source>
</evidence>
<reference evidence="2 3" key="1">
    <citation type="submission" date="2017-10" db="EMBL/GenBank/DDBJ databases">
        <title>Biodiversity and function of Thalassospira species in the particle-attached aromatic-hydrocarbon-degrading consortia from the surface seawater of the China South Sea.</title>
        <authorList>
            <person name="Dong C."/>
            <person name="Liu R."/>
            <person name="Shao Z."/>
        </authorList>
    </citation>
    <scope>NUCLEOTIDE SEQUENCE [LARGE SCALE GENOMIC DNA]</scope>
    <source>
        <strain evidence="2 3">CSC3H3</strain>
    </source>
</reference>
<dbReference type="RefSeq" id="WP_101284120.1">
    <property type="nucleotide sequence ID" value="NZ_CP024199.1"/>
</dbReference>
<dbReference type="Proteomes" id="UP000233458">
    <property type="component" value="Chromosome"/>
</dbReference>
<dbReference type="EMBL" id="CP024199">
    <property type="protein sequence ID" value="AUG52149.1"/>
    <property type="molecule type" value="Genomic_DNA"/>
</dbReference>
<organism evidence="2 3">
    <name type="scientific">Thalassospira marina</name>
    <dbReference type="NCBI Taxonomy" id="2048283"/>
    <lineage>
        <taxon>Bacteria</taxon>
        <taxon>Pseudomonadati</taxon>
        <taxon>Pseudomonadota</taxon>
        <taxon>Alphaproteobacteria</taxon>
        <taxon>Rhodospirillales</taxon>
        <taxon>Thalassospiraceae</taxon>
        <taxon>Thalassospira</taxon>
    </lineage>
</organism>
<evidence type="ECO:0000256" key="1">
    <source>
        <dbReference type="SAM" id="Phobius"/>
    </source>
</evidence>
<feature type="transmembrane region" description="Helical" evidence="1">
    <location>
        <begin position="45"/>
        <end position="61"/>
    </location>
</feature>
<gene>
    <name evidence="2" type="ORF">CSC3H3_04980</name>
</gene>
<keyword evidence="1" id="KW-0812">Transmembrane</keyword>
<protein>
    <submittedName>
        <fullName evidence="2">Uncharacterized protein</fullName>
    </submittedName>
</protein>
<name>A0ABM6Q6H9_9PROT</name>
<proteinExistence type="predicted"/>
<keyword evidence="1" id="KW-1133">Transmembrane helix</keyword>
<sequence>MEKSFLLFLTLAAFTTGGVIGASLDEGLLKNLLHQTKITEITEIISSLSTFLGVIFAFYTYHRWMEGKKKDDAYLAAKKYLSCFDEIEDILHEMTFQYNHMCPAPGVPEESRDCSEQRINKLTISWDFLYHSMMNLRKSNRYLNFWSVTLKEKFKKDHTEICDLTSDILSITKILNSQIINLINNRENVKEITLSKRIYDEKCRKIHKINEIHKNSKFNDFFEFKK</sequence>
<evidence type="ECO:0000313" key="3">
    <source>
        <dbReference type="Proteomes" id="UP000233458"/>
    </source>
</evidence>